<organism evidence="2 3">
    <name type="scientific">Smittium angustum</name>
    <dbReference type="NCBI Taxonomy" id="133377"/>
    <lineage>
        <taxon>Eukaryota</taxon>
        <taxon>Fungi</taxon>
        <taxon>Fungi incertae sedis</taxon>
        <taxon>Zoopagomycota</taxon>
        <taxon>Kickxellomycotina</taxon>
        <taxon>Harpellomycetes</taxon>
        <taxon>Harpellales</taxon>
        <taxon>Legeriomycetaceae</taxon>
        <taxon>Smittium</taxon>
    </lineage>
</organism>
<dbReference type="EMBL" id="MBFU01000010">
    <property type="protein sequence ID" value="PWA03631.1"/>
    <property type="molecule type" value="Genomic_DNA"/>
</dbReference>
<keyword evidence="1" id="KW-0812">Transmembrane</keyword>
<dbReference type="AlphaFoldDB" id="A0A2U1JEX0"/>
<dbReference type="PANTHER" id="PTHR31965:SF1">
    <property type="entry name" value="TRANSMEMBRANE PROTEIN 42"/>
    <property type="match status" value="1"/>
</dbReference>
<keyword evidence="1" id="KW-1133">Transmembrane helix</keyword>
<dbReference type="Proteomes" id="UP000245591">
    <property type="component" value="Unassembled WGS sequence"/>
</dbReference>
<keyword evidence="1" id="KW-0472">Membrane</keyword>
<dbReference type="InterPro" id="IPR039632">
    <property type="entry name" value="TMEM42"/>
</dbReference>
<dbReference type="PANTHER" id="PTHR31965">
    <property type="entry name" value="TRANSMEMBRANE PROTEIN 42"/>
    <property type="match status" value="1"/>
</dbReference>
<comment type="caution">
    <text evidence="2">The sequence shown here is derived from an EMBL/GenBank/DDBJ whole genome shotgun (WGS) entry which is preliminary data.</text>
</comment>
<sequence>MSKTIIFAIFGGFFASTASLFAKLAVDESALRFSLYFDRDPQTIKLFFHGVMVLLLVLSNSLMWLFFSKALSSSGSGSTVYVTAIQNLVNFSFTALYGTLIFHKSVGLKWWLGVSFIASGLAIISRQDPETKKSLEKEKPQEKKDL</sequence>
<accession>A0A2U1JEX0</accession>
<evidence type="ECO:0000256" key="1">
    <source>
        <dbReference type="SAM" id="Phobius"/>
    </source>
</evidence>
<dbReference type="InterPro" id="IPR037185">
    <property type="entry name" value="EmrE-like"/>
</dbReference>
<name>A0A2U1JEX0_SMIAN</name>
<proteinExistence type="predicted"/>
<feature type="transmembrane region" description="Helical" evidence="1">
    <location>
        <begin position="79"/>
        <end position="102"/>
    </location>
</feature>
<dbReference type="SUPFAM" id="SSF103481">
    <property type="entry name" value="Multidrug resistance efflux transporter EmrE"/>
    <property type="match status" value="1"/>
</dbReference>
<reference evidence="2 3" key="1">
    <citation type="journal article" date="2018" name="MBio">
        <title>Comparative Genomics Reveals the Core Gene Toolbox for the Fungus-Insect Symbiosis.</title>
        <authorList>
            <person name="Wang Y."/>
            <person name="Stata M."/>
            <person name="Wang W."/>
            <person name="Stajich J.E."/>
            <person name="White M.M."/>
            <person name="Moncalvo J.M."/>
        </authorList>
    </citation>
    <scope>NUCLEOTIDE SEQUENCE [LARGE SCALE GENOMIC DNA]</scope>
    <source>
        <strain evidence="2 3">AUS-126-30</strain>
    </source>
</reference>
<evidence type="ECO:0000313" key="2">
    <source>
        <dbReference type="EMBL" id="PWA03631.1"/>
    </source>
</evidence>
<protein>
    <recommendedName>
        <fullName evidence="4">EamA domain-containing protein</fullName>
    </recommendedName>
</protein>
<keyword evidence="3" id="KW-1185">Reference proteome</keyword>
<feature type="transmembrane region" description="Helical" evidence="1">
    <location>
        <begin position="108"/>
        <end position="125"/>
    </location>
</feature>
<gene>
    <name evidence="2" type="ORF">BB558_000201</name>
</gene>
<evidence type="ECO:0008006" key="4">
    <source>
        <dbReference type="Google" id="ProtNLM"/>
    </source>
</evidence>
<feature type="transmembrane region" description="Helical" evidence="1">
    <location>
        <begin position="46"/>
        <end position="67"/>
    </location>
</feature>
<evidence type="ECO:0000313" key="3">
    <source>
        <dbReference type="Proteomes" id="UP000245591"/>
    </source>
</evidence>